<proteinExistence type="predicted"/>
<sequence>MEGNGYGKREGGRYRKDGKCKKRNEKGEIAIGRTCKYILWAEGDLGAGSDDALNPEKLTLDDRGNRSEFPSARDVGAEGE</sequence>
<evidence type="ECO:0000313" key="3">
    <source>
        <dbReference type="Proteomes" id="UP001292094"/>
    </source>
</evidence>
<evidence type="ECO:0000313" key="2">
    <source>
        <dbReference type="EMBL" id="KAK4326875.1"/>
    </source>
</evidence>
<feature type="compositionally biased region" description="Basic and acidic residues" evidence="1">
    <location>
        <begin position="7"/>
        <end position="17"/>
    </location>
</feature>
<dbReference type="AlphaFoldDB" id="A0AAE1QIC8"/>
<reference evidence="2" key="1">
    <citation type="submission" date="2023-11" db="EMBL/GenBank/DDBJ databases">
        <title>Genome assemblies of two species of porcelain crab, Petrolisthes cinctipes and Petrolisthes manimaculis (Anomura: Porcellanidae).</title>
        <authorList>
            <person name="Angst P."/>
        </authorList>
    </citation>
    <scope>NUCLEOTIDE SEQUENCE</scope>
    <source>
        <strain evidence="2">PB745_02</strain>
        <tissue evidence="2">Gill</tissue>
    </source>
</reference>
<comment type="caution">
    <text evidence="2">The sequence shown here is derived from an EMBL/GenBank/DDBJ whole genome shotgun (WGS) entry which is preliminary data.</text>
</comment>
<gene>
    <name evidence="2" type="ORF">Pmani_002621</name>
</gene>
<feature type="region of interest" description="Disordered" evidence="1">
    <location>
        <begin position="46"/>
        <end position="80"/>
    </location>
</feature>
<organism evidence="2 3">
    <name type="scientific">Petrolisthes manimaculis</name>
    <dbReference type="NCBI Taxonomy" id="1843537"/>
    <lineage>
        <taxon>Eukaryota</taxon>
        <taxon>Metazoa</taxon>
        <taxon>Ecdysozoa</taxon>
        <taxon>Arthropoda</taxon>
        <taxon>Crustacea</taxon>
        <taxon>Multicrustacea</taxon>
        <taxon>Malacostraca</taxon>
        <taxon>Eumalacostraca</taxon>
        <taxon>Eucarida</taxon>
        <taxon>Decapoda</taxon>
        <taxon>Pleocyemata</taxon>
        <taxon>Anomura</taxon>
        <taxon>Galatheoidea</taxon>
        <taxon>Porcellanidae</taxon>
        <taxon>Petrolisthes</taxon>
    </lineage>
</organism>
<name>A0AAE1QIC8_9EUCA</name>
<feature type="region of interest" description="Disordered" evidence="1">
    <location>
        <begin position="1"/>
        <end position="20"/>
    </location>
</feature>
<evidence type="ECO:0000256" key="1">
    <source>
        <dbReference type="SAM" id="MobiDB-lite"/>
    </source>
</evidence>
<dbReference type="EMBL" id="JAWZYT010000187">
    <property type="protein sequence ID" value="KAK4326875.1"/>
    <property type="molecule type" value="Genomic_DNA"/>
</dbReference>
<protein>
    <submittedName>
        <fullName evidence="2">Uncharacterized protein</fullName>
    </submittedName>
</protein>
<dbReference type="Proteomes" id="UP001292094">
    <property type="component" value="Unassembled WGS sequence"/>
</dbReference>
<keyword evidence="3" id="KW-1185">Reference proteome</keyword>
<accession>A0AAE1QIC8</accession>